<evidence type="ECO:0000256" key="1">
    <source>
        <dbReference type="ARBA" id="ARBA00006762"/>
    </source>
</evidence>
<feature type="compositionally biased region" description="Basic residues" evidence="6">
    <location>
        <begin position="251"/>
        <end position="268"/>
    </location>
</feature>
<feature type="compositionally biased region" description="Low complexity" evidence="6">
    <location>
        <begin position="1"/>
        <end position="13"/>
    </location>
</feature>
<dbReference type="EMBL" id="JAANIT010003197">
    <property type="protein sequence ID" value="KAG1534598.1"/>
    <property type="molecule type" value="Genomic_DNA"/>
</dbReference>
<evidence type="ECO:0000259" key="7">
    <source>
        <dbReference type="PROSITE" id="PS51284"/>
    </source>
</evidence>
<dbReference type="SUPFAM" id="SSF49785">
    <property type="entry name" value="Galactose-binding domain-like"/>
    <property type="match status" value="1"/>
</dbReference>
<evidence type="ECO:0000256" key="4">
    <source>
        <dbReference type="ARBA" id="ARBA00022786"/>
    </source>
</evidence>
<dbReference type="InterPro" id="IPR004939">
    <property type="entry name" value="APC_su10/DOC_dom"/>
</dbReference>
<dbReference type="SMART" id="SM01337">
    <property type="entry name" value="APC10"/>
    <property type="match status" value="1"/>
</dbReference>
<feature type="compositionally biased region" description="Basic and acidic residues" evidence="6">
    <location>
        <begin position="47"/>
        <end position="69"/>
    </location>
</feature>
<feature type="region of interest" description="Disordered" evidence="6">
    <location>
        <begin position="1"/>
        <end position="69"/>
    </location>
</feature>
<dbReference type="GO" id="GO:0070979">
    <property type="term" value="P:protein K11-linked ubiquitination"/>
    <property type="evidence" value="ECO:0007669"/>
    <property type="project" value="TreeGrafter"/>
</dbReference>
<evidence type="ECO:0000256" key="2">
    <source>
        <dbReference type="ARBA" id="ARBA00022618"/>
    </source>
</evidence>
<dbReference type="PROSITE" id="PS51284">
    <property type="entry name" value="DOC"/>
    <property type="match status" value="1"/>
</dbReference>
<dbReference type="Pfam" id="PF03256">
    <property type="entry name" value="ANAPC10"/>
    <property type="match status" value="1"/>
</dbReference>
<evidence type="ECO:0000313" key="9">
    <source>
        <dbReference type="Proteomes" id="UP000717996"/>
    </source>
</evidence>
<evidence type="ECO:0000256" key="3">
    <source>
        <dbReference type="ARBA" id="ARBA00022776"/>
    </source>
</evidence>
<feature type="compositionally biased region" description="Polar residues" evidence="6">
    <location>
        <begin position="14"/>
        <end position="24"/>
    </location>
</feature>
<sequence length="268" mass="30778">MDEEGFFFSSSFSLPNAQSPSSYDDPSVSEHSQRASLLHESSQPESLQHEGSQHEGSQHESDNQSESRVDDIANEEAALIAYRDTHPEKDQTLIGAREIDEHEAIWSVSSFRPHWGPERLRDNNPQTYWQSDGLNVKRDHSINILFHQATLISQVSLFIDFFQDETYTPKTIVIRGGNTYRDLQDLTTIECPESVGWLNVDLLSNIDGNPFRLYRLQIAILNTYSNGKDTHIRQLKIYTLKSSSYMQDHHHNSRQPIKRKPNLGRGLR</sequence>
<reference evidence="8" key="1">
    <citation type="journal article" date="2020" name="Microb. Genom.">
        <title>Genetic diversity of clinical and environmental Mucorales isolates obtained from an investigation of mucormycosis cases among solid organ transplant recipients.</title>
        <authorList>
            <person name="Nguyen M.H."/>
            <person name="Kaul D."/>
            <person name="Muto C."/>
            <person name="Cheng S.J."/>
            <person name="Richter R.A."/>
            <person name="Bruno V.M."/>
            <person name="Liu G."/>
            <person name="Beyhan S."/>
            <person name="Sundermann A.J."/>
            <person name="Mounaud S."/>
            <person name="Pasculle A.W."/>
            <person name="Nierman W.C."/>
            <person name="Driscoll E."/>
            <person name="Cumbie R."/>
            <person name="Clancy C.J."/>
            <person name="Dupont C.L."/>
        </authorList>
    </citation>
    <scope>NUCLEOTIDE SEQUENCE</scope>
    <source>
        <strain evidence="8">GL16</strain>
    </source>
</reference>
<organism evidence="8 9">
    <name type="scientific">Rhizopus oryzae</name>
    <name type="common">Mucormycosis agent</name>
    <name type="synonym">Rhizopus arrhizus var. delemar</name>
    <dbReference type="NCBI Taxonomy" id="64495"/>
    <lineage>
        <taxon>Eukaryota</taxon>
        <taxon>Fungi</taxon>
        <taxon>Fungi incertae sedis</taxon>
        <taxon>Mucoromycota</taxon>
        <taxon>Mucoromycotina</taxon>
        <taxon>Mucoromycetes</taxon>
        <taxon>Mucorales</taxon>
        <taxon>Mucorineae</taxon>
        <taxon>Rhizopodaceae</taxon>
        <taxon>Rhizopus</taxon>
    </lineage>
</organism>
<dbReference type="InterPro" id="IPR008979">
    <property type="entry name" value="Galactose-bd-like_sf"/>
</dbReference>
<evidence type="ECO:0000313" key="8">
    <source>
        <dbReference type="EMBL" id="KAG1534598.1"/>
    </source>
</evidence>
<name>A0A9P6XXC1_RHIOR</name>
<dbReference type="Gene3D" id="2.60.120.260">
    <property type="entry name" value="Galactose-binding domain-like"/>
    <property type="match status" value="1"/>
</dbReference>
<dbReference type="PANTHER" id="PTHR12936">
    <property type="entry name" value="ANAPHASE-PROMOTING COMPLEX 10"/>
    <property type="match status" value="1"/>
</dbReference>
<gene>
    <name evidence="8" type="ORF">G6F51_012008</name>
</gene>
<keyword evidence="4" id="KW-0833">Ubl conjugation pathway</keyword>
<evidence type="ECO:0000256" key="5">
    <source>
        <dbReference type="ARBA" id="ARBA00023306"/>
    </source>
</evidence>
<keyword evidence="3" id="KW-0498">Mitosis</keyword>
<evidence type="ECO:0000256" key="6">
    <source>
        <dbReference type="SAM" id="MobiDB-lite"/>
    </source>
</evidence>
<comment type="caution">
    <text evidence="8">The sequence shown here is derived from an EMBL/GenBank/DDBJ whole genome shotgun (WGS) entry which is preliminary data.</text>
</comment>
<dbReference type="OrthoDB" id="24948at2759"/>
<dbReference type="GO" id="GO:0005680">
    <property type="term" value="C:anaphase-promoting complex"/>
    <property type="evidence" value="ECO:0007669"/>
    <property type="project" value="InterPro"/>
</dbReference>
<dbReference type="Proteomes" id="UP000717996">
    <property type="component" value="Unassembled WGS sequence"/>
</dbReference>
<dbReference type="CDD" id="cd08366">
    <property type="entry name" value="APC10"/>
    <property type="match status" value="1"/>
</dbReference>
<protein>
    <recommendedName>
        <fullName evidence="7">DOC domain-containing protein</fullName>
    </recommendedName>
</protein>
<feature type="domain" description="DOC" evidence="7">
    <location>
        <begin position="76"/>
        <end position="264"/>
    </location>
</feature>
<proteinExistence type="inferred from homology"/>
<feature type="region of interest" description="Disordered" evidence="6">
    <location>
        <begin position="247"/>
        <end position="268"/>
    </location>
</feature>
<dbReference type="InterPro" id="IPR016901">
    <property type="entry name" value="APC10/Doc1"/>
</dbReference>
<dbReference type="PANTHER" id="PTHR12936:SF0">
    <property type="entry name" value="ANAPHASE-PROMOTING COMPLEX SUBUNIT 10"/>
    <property type="match status" value="1"/>
</dbReference>
<dbReference type="GO" id="GO:0051301">
    <property type="term" value="P:cell division"/>
    <property type="evidence" value="ECO:0007669"/>
    <property type="project" value="UniProtKB-KW"/>
</dbReference>
<keyword evidence="5" id="KW-0131">Cell cycle</keyword>
<keyword evidence="2" id="KW-0132">Cell division</keyword>
<accession>A0A9P6XXC1</accession>
<comment type="similarity">
    <text evidence="1">Belongs to the APC10 family.</text>
</comment>
<dbReference type="GO" id="GO:0031145">
    <property type="term" value="P:anaphase-promoting complex-dependent catabolic process"/>
    <property type="evidence" value="ECO:0007669"/>
    <property type="project" value="InterPro"/>
</dbReference>
<dbReference type="AlphaFoldDB" id="A0A9P6XXC1"/>